<accession>A0ABT0HCH5</accession>
<gene>
    <name evidence="2" type="ORF">MUY34_15685</name>
</gene>
<keyword evidence="1" id="KW-0812">Transmembrane</keyword>
<feature type="transmembrane region" description="Helical" evidence="1">
    <location>
        <begin position="22"/>
        <end position="42"/>
    </location>
</feature>
<evidence type="ECO:0008006" key="4">
    <source>
        <dbReference type="Google" id="ProtNLM"/>
    </source>
</evidence>
<dbReference type="EMBL" id="JALPQF010000020">
    <property type="protein sequence ID" value="MCK8482075.1"/>
    <property type="molecule type" value="Genomic_DNA"/>
</dbReference>
<protein>
    <recommendedName>
        <fullName evidence="4">DUF2207 domain-containing protein</fullName>
    </recommendedName>
</protein>
<evidence type="ECO:0000313" key="2">
    <source>
        <dbReference type="EMBL" id="MCK8482075.1"/>
    </source>
</evidence>
<reference evidence="2" key="1">
    <citation type="submission" date="2022-04" db="EMBL/GenBank/DDBJ databases">
        <authorList>
            <person name="Ren T."/>
        </authorList>
    </citation>
    <scope>NUCLEOTIDE SEQUENCE</scope>
    <source>
        <strain evidence="2">F63249</strain>
    </source>
</reference>
<keyword evidence="3" id="KW-1185">Reference proteome</keyword>
<sequence length="446" mass="52209">MLHFSEKEYDHLKREVSDIRSYITRLIGFIITVAGLSVSLIEAFMETHKPLKELAIIAIAIAIITFLFELVWYKFKSHNRYTGYIQLITQEVDFITKEKAISDEVKFDAKDYVKNYEDYIYDGDDVENNGTTKPIDRFKNINLTSWEFIMSRLNSSGALKKHKDSNIEKTKLEKAISKSMFVFKLPDNYKYEFITDYQQLDLEFSNAITYDLYRGKRFNGSKETSEDKPKHYKLDKRYTTVGWGYPRLISFIAFSTISILMVAFISIFTTEFISIPLSQATFKECLPPVLLGIISLVYIYWIIKLSIGLKALSSGKYSIDGYCWTFFIFRVQLLNSRGIIPIYFSRSFIRFFKNQLILQDLDDAEVQKYVETHHSKIHFCLEKCKTNTENEDCTIWNEYKALLKAHGQISDNKKRLIHEAFNEAVKVKRKIIKNPHQNNNKTNPKT</sequence>
<dbReference type="RefSeq" id="WP_248413808.1">
    <property type="nucleotide sequence ID" value="NZ_JALPQF010000020.1"/>
</dbReference>
<name>A0ABT0HCH5_9FLAO</name>
<comment type="caution">
    <text evidence="2">The sequence shown here is derived from an EMBL/GenBank/DDBJ whole genome shotgun (WGS) entry which is preliminary data.</text>
</comment>
<evidence type="ECO:0000256" key="1">
    <source>
        <dbReference type="SAM" id="Phobius"/>
    </source>
</evidence>
<feature type="transmembrane region" description="Helical" evidence="1">
    <location>
        <begin position="248"/>
        <end position="269"/>
    </location>
</feature>
<organism evidence="2 3">
    <name type="scientific">Psychroserpens algicola</name>
    <dbReference type="NCBI Taxonomy" id="1719034"/>
    <lineage>
        <taxon>Bacteria</taxon>
        <taxon>Pseudomonadati</taxon>
        <taxon>Bacteroidota</taxon>
        <taxon>Flavobacteriia</taxon>
        <taxon>Flavobacteriales</taxon>
        <taxon>Flavobacteriaceae</taxon>
        <taxon>Psychroserpens</taxon>
    </lineage>
</organism>
<proteinExistence type="predicted"/>
<dbReference type="Proteomes" id="UP001203687">
    <property type="component" value="Unassembled WGS sequence"/>
</dbReference>
<feature type="transmembrane region" description="Helical" evidence="1">
    <location>
        <begin position="289"/>
        <end position="307"/>
    </location>
</feature>
<keyword evidence="1" id="KW-1133">Transmembrane helix</keyword>
<keyword evidence="1" id="KW-0472">Membrane</keyword>
<evidence type="ECO:0000313" key="3">
    <source>
        <dbReference type="Proteomes" id="UP001203687"/>
    </source>
</evidence>
<feature type="transmembrane region" description="Helical" evidence="1">
    <location>
        <begin position="54"/>
        <end position="73"/>
    </location>
</feature>